<dbReference type="InterPro" id="IPR056982">
    <property type="entry name" value="Phage_ProQ_C-like"/>
</dbReference>
<proteinExistence type="predicted"/>
<dbReference type="RefSeq" id="WP_249738533.1">
    <property type="nucleotide sequence ID" value="NZ_JAKNCJ010000014.1"/>
</dbReference>
<reference evidence="1" key="1">
    <citation type="submission" date="2022-02" db="EMBL/GenBank/DDBJ databases">
        <authorList>
            <person name="Lee M."/>
            <person name="Kim S.-J."/>
            <person name="Jung M.-Y."/>
        </authorList>
    </citation>
    <scope>NUCLEOTIDE SEQUENCE</scope>
    <source>
        <strain evidence="1">JHP9</strain>
    </source>
</reference>
<dbReference type="Pfam" id="PF24203">
    <property type="entry name" value="Phage_ProQ_C_like"/>
    <property type="match status" value="1"/>
</dbReference>
<gene>
    <name evidence="1" type="ORF">Bequi_13885</name>
</gene>
<comment type="caution">
    <text evidence="1">The sequence shown here is derived from an EMBL/GenBank/DDBJ whole genome shotgun (WGS) entry which is preliminary data.</text>
</comment>
<dbReference type="Proteomes" id="UP001203761">
    <property type="component" value="Unassembled WGS sequence"/>
</dbReference>
<keyword evidence="2" id="KW-1185">Reference proteome</keyword>
<evidence type="ECO:0000313" key="2">
    <source>
        <dbReference type="Proteomes" id="UP001203761"/>
    </source>
</evidence>
<accession>A0ABT0R3D6</accession>
<dbReference type="EMBL" id="JAKNCJ010000014">
    <property type="protein sequence ID" value="MCL6424456.1"/>
    <property type="molecule type" value="Genomic_DNA"/>
</dbReference>
<name>A0ABT0R3D6_9MICO</name>
<protein>
    <recommendedName>
        <fullName evidence="3">Nitrile hydratase beta subunit domain-containing protein</fullName>
    </recommendedName>
</protein>
<evidence type="ECO:0000313" key="1">
    <source>
        <dbReference type="EMBL" id="MCL6424456.1"/>
    </source>
</evidence>
<sequence length="108" mass="11959">MSKHPFAVGKPVTLVEGRPDSLVARPGVVSKVGRKYLYAAPLATIESHYWHENPAETNPTAWPFLQFSLHDRSLVGSSPGYTTEVWDPEEWEAESASQAQARNITGRP</sequence>
<evidence type="ECO:0008006" key="3">
    <source>
        <dbReference type="Google" id="ProtNLM"/>
    </source>
</evidence>
<organism evidence="1 2">
    <name type="scientific">Brachybacterium equifaecis</name>
    <dbReference type="NCBI Taxonomy" id="2910770"/>
    <lineage>
        <taxon>Bacteria</taxon>
        <taxon>Bacillati</taxon>
        <taxon>Actinomycetota</taxon>
        <taxon>Actinomycetes</taxon>
        <taxon>Micrococcales</taxon>
        <taxon>Dermabacteraceae</taxon>
        <taxon>Brachybacterium</taxon>
    </lineage>
</organism>